<evidence type="ECO:0000256" key="5">
    <source>
        <dbReference type="ARBA" id="ARBA00023049"/>
    </source>
</evidence>
<dbReference type="Gene3D" id="3.40.140.10">
    <property type="entry name" value="Cytidine Deaminase, domain 2"/>
    <property type="match status" value="1"/>
</dbReference>
<evidence type="ECO:0000256" key="2">
    <source>
        <dbReference type="ARBA" id="ARBA00022723"/>
    </source>
</evidence>
<evidence type="ECO:0000313" key="8">
    <source>
        <dbReference type="EMBL" id="CDG15833.1"/>
    </source>
</evidence>
<accession>A0A068QM51</accession>
<evidence type="ECO:0000256" key="3">
    <source>
        <dbReference type="ARBA" id="ARBA00022801"/>
    </source>
</evidence>
<dbReference type="EMBL" id="VNHN01000021">
    <property type="protein sequence ID" value="TYP07849.1"/>
    <property type="molecule type" value="Genomic_DNA"/>
</dbReference>
<dbReference type="InterPro" id="IPR010994">
    <property type="entry name" value="RuvA_2-like"/>
</dbReference>
<evidence type="ECO:0000313" key="9">
    <source>
        <dbReference type="EMBL" id="TYP07849.1"/>
    </source>
</evidence>
<dbReference type="Proteomes" id="UP000032721">
    <property type="component" value="Chromosome"/>
</dbReference>
<dbReference type="EMBL" id="FO704550">
    <property type="protein sequence ID" value="CDG15833.1"/>
    <property type="molecule type" value="Genomic_DNA"/>
</dbReference>
<dbReference type="InterPro" id="IPR037518">
    <property type="entry name" value="MPN"/>
</dbReference>
<dbReference type="HAMAP" id="MF_00018">
    <property type="entry name" value="UPF0758_YicR"/>
    <property type="match status" value="1"/>
</dbReference>
<dbReference type="InterPro" id="IPR020891">
    <property type="entry name" value="UPF0758_CS"/>
</dbReference>
<evidence type="ECO:0000313" key="10">
    <source>
        <dbReference type="Proteomes" id="UP000032721"/>
    </source>
</evidence>
<dbReference type="AlphaFoldDB" id="A0A068QM51"/>
<dbReference type="InterPro" id="IPR022820">
    <property type="entry name" value="UPF0758_YicR"/>
</dbReference>
<feature type="domain" description="MPN" evidence="7">
    <location>
        <begin position="163"/>
        <end position="286"/>
    </location>
</feature>
<evidence type="ECO:0000313" key="11">
    <source>
        <dbReference type="Proteomes" id="UP000324170"/>
    </source>
</evidence>
<keyword evidence="1" id="KW-0645">Protease</keyword>
<dbReference type="NCBIfam" id="TIGR00608">
    <property type="entry name" value="radc"/>
    <property type="match status" value="1"/>
</dbReference>
<reference evidence="9 11" key="2">
    <citation type="submission" date="2019-07" db="EMBL/GenBank/DDBJ databases">
        <title>Genomic Encyclopedia of Type Strains, Phase I: the one thousand microbial genomes (KMG-I) project.</title>
        <authorList>
            <person name="Kyrpides N."/>
        </authorList>
    </citation>
    <scope>NUCLEOTIDE SEQUENCE [LARGE SCALE GENOMIC DNA]</scope>
    <source>
        <strain evidence="9 11">DSM 17909</strain>
    </source>
</reference>
<dbReference type="KEGG" id="xdo:XDD1_0122"/>
<evidence type="ECO:0000259" key="7">
    <source>
        <dbReference type="PROSITE" id="PS50249"/>
    </source>
</evidence>
<dbReference type="Pfam" id="PF20582">
    <property type="entry name" value="UPF0758_N"/>
    <property type="match status" value="1"/>
</dbReference>
<dbReference type="Pfam" id="PF04002">
    <property type="entry name" value="RadC"/>
    <property type="match status" value="1"/>
</dbReference>
<dbReference type="InterPro" id="IPR046778">
    <property type="entry name" value="UPF0758_N"/>
</dbReference>
<keyword evidence="3" id="KW-0378">Hydrolase</keyword>
<evidence type="ECO:0000256" key="6">
    <source>
        <dbReference type="HAMAP-Rule" id="MF_00018"/>
    </source>
</evidence>
<organism evidence="8 10">
    <name type="scientific">Xenorhabdus doucetiae</name>
    <dbReference type="NCBI Taxonomy" id="351671"/>
    <lineage>
        <taxon>Bacteria</taxon>
        <taxon>Pseudomonadati</taxon>
        <taxon>Pseudomonadota</taxon>
        <taxon>Gammaproteobacteria</taxon>
        <taxon>Enterobacterales</taxon>
        <taxon>Morganellaceae</taxon>
        <taxon>Xenorhabdus</taxon>
    </lineage>
</organism>
<dbReference type="NCBIfam" id="NF000642">
    <property type="entry name" value="PRK00024.1"/>
    <property type="match status" value="1"/>
</dbReference>
<dbReference type="InterPro" id="IPR025657">
    <property type="entry name" value="RadC_JAB"/>
</dbReference>
<keyword evidence="5" id="KW-0482">Metalloprotease</keyword>
<dbReference type="PANTHER" id="PTHR30471:SF3">
    <property type="entry name" value="UPF0758 PROTEIN YEES-RELATED"/>
    <property type="match status" value="1"/>
</dbReference>
<dbReference type="InterPro" id="IPR001405">
    <property type="entry name" value="UPF0758"/>
</dbReference>
<comment type="similarity">
    <text evidence="6">Belongs to the UPF0758 family. YicR subfamily.</text>
</comment>
<keyword evidence="11" id="KW-1185">Reference proteome</keyword>
<dbReference type="GO" id="GO:0006508">
    <property type="term" value="P:proteolysis"/>
    <property type="evidence" value="ECO:0007669"/>
    <property type="project" value="UniProtKB-KW"/>
</dbReference>
<dbReference type="GO" id="GO:0046872">
    <property type="term" value="F:metal ion binding"/>
    <property type="evidence" value="ECO:0007669"/>
    <property type="project" value="UniProtKB-KW"/>
</dbReference>
<dbReference type="CDD" id="cd08071">
    <property type="entry name" value="MPN_DUF2466"/>
    <property type="match status" value="1"/>
</dbReference>
<dbReference type="STRING" id="351671.XDD1_0122"/>
<dbReference type="Proteomes" id="UP000324170">
    <property type="component" value="Unassembled WGS sequence"/>
</dbReference>
<gene>
    <name evidence="9" type="ORF">LY16_01645</name>
    <name evidence="8" type="ORF">XDD1_0122</name>
</gene>
<reference evidence="8 10" key="1">
    <citation type="submission" date="2013-07" db="EMBL/GenBank/DDBJ databases">
        <authorList>
            <person name="Genoscope - CEA"/>
        </authorList>
    </citation>
    <scope>NUCLEOTIDE SEQUENCE [LARGE SCALE GENOMIC DNA]</scope>
    <source>
        <strain evidence="8">FRM16</strain>
        <strain evidence="10">FRM16 / DSM 17909</strain>
    </source>
</reference>
<keyword evidence="4" id="KW-0862">Zinc</keyword>
<evidence type="ECO:0000256" key="4">
    <source>
        <dbReference type="ARBA" id="ARBA00022833"/>
    </source>
</evidence>
<dbReference type="PROSITE" id="PS50249">
    <property type="entry name" value="MPN"/>
    <property type="match status" value="1"/>
</dbReference>
<sequence length="286" mass="31594">MTSLRSAAQASQIGLAMIFSSWDSSGDSRRRVNIGLMEAIVTEGGYGARKVKGGVCMDVTAMEKSEELHSNLPPREKLLAYGAVSLTDAELLAIFLRTGTRGIPVVQMADNLLKSFGSLYHLLSADYADFCSHKGMGLCKYVQLQAISELAKRFFSSQFIHEDIMSSPAITQHYLQDLLSWQDREVFVVLFLTNQNKVICHDEMFKGTINKVEVHPREIVKQAVKVNAAAIILAHNHPSGNPEPSLADKLVTEKIIEACELVGVKVLDHIVIGKQSCVSFMERGWI</sequence>
<proteinExistence type="inferred from homology"/>
<evidence type="ECO:0000256" key="1">
    <source>
        <dbReference type="ARBA" id="ARBA00022670"/>
    </source>
</evidence>
<dbReference type="HOGENOM" id="CLU_073529_0_1_6"/>
<dbReference type="GO" id="GO:0008237">
    <property type="term" value="F:metallopeptidase activity"/>
    <property type="evidence" value="ECO:0007669"/>
    <property type="project" value="UniProtKB-KW"/>
</dbReference>
<dbReference type="PANTHER" id="PTHR30471">
    <property type="entry name" value="DNA REPAIR PROTEIN RADC"/>
    <property type="match status" value="1"/>
</dbReference>
<keyword evidence="2" id="KW-0479">Metal-binding</keyword>
<dbReference type="SUPFAM" id="SSF47781">
    <property type="entry name" value="RuvA domain 2-like"/>
    <property type="match status" value="1"/>
</dbReference>
<dbReference type="PROSITE" id="PS01302">
    <property type="entry name" value="UPF0758"/>
    <property type="match status" value="1"/>
</dbReference>
<protein>
    <recommendedName>
        <fullName evidence="6">UPF0758 protein LY16_01645</fullName>
    </recommendedName>
</protein>
<name>A0A068QM51_9GAMM</name>